<dbReference type="EMBL" id="JASJQH010008046">
    <property type="protein sequence ID" value="KAK9695702.1"/>
    <property type="molecule type" value="Genomic_DNA"/>
</dbReference>
<keyword evidence="3" id="KW-1185">Reference proteome</keyword>
<gene>
    <name evidence="2" type="ORF">K7432_012831</name>
</gene>
<evidence type="ECO:0000256" key="1">
    <source>
        <dbReference type="SAM" id="MobiDB-lite"/>
    </source>
</evidence>
<feature type="region of interest" description="Disordered" evidence="1">
    <location>
        <begin position="33"/>
        <end position="54"/>
    </location>
</feature>
<accession>A0ABR2VRN1</accession>
<dbReference type="Proteomes" id="UP001479436">
    <property type="component" value="Unassembled WGS sequence"/>
</dbReference>
<reference evidence="2 3" key="1">
    <citation type="submission" date="2023-04" db="EMBL/GenBank/DDBJ databases">
        <title>Genome of Basidiobolus ranarum AG-B5.</title>
        <authorList>
            <person name="Stajich J.E."/>
            <person name="Carter-House D."/>
            <person name="Gryganskyi A."/>
        </authorList>
    </citation>
    <scope>NUCLEOTIDE SEQUENCE [LARGE SCALE GENOMIC DNA]</scope>
    <source>
        <strain evidence="2 3">AG-B5</strain>
    </source>
</reference>
<sequence>MPVTKPMLTPYLTTHYDGAPNKGLHIPYHSQESITSQHSGGLTDTSAKPDHGTSTHNNVVDDCFAADLLSLYKVPSRFVFRDSKKEHKQSHHKRFGFFSLHRRHVTPHNEPKVPISTKHYMPLLEALRKRDAPSLNQLYGDFTSDICSGAGGGVRQTNCP</sequence>
<evidence type="ECO:0000313" key="2">
    <source>
        <dbReference type="EMBL" id="KAK9695702.1"/>
    </source>
</evidence>
<feature type="non-terminal residue" evidence="2">
    <location>
        <position position="160"/>
    </location>
</feature>
<protein>
    <submittedName>
        <fullName evidence="2">Uncharacterized protein</fullName>
    </submittedName>
</protein>
<name>A0ABR2VRN1_9FUNG</name>
<comment type="caution">
    <text evidence="2">The sequence shown here is derived from an EMBL/GenBank/DDBJ whole genome shotgun (WGS) entry which is preliminary data.</text>
</comment>
<proteinExistence type="predicted"/>
<evidence type="ECO:0000313" key="3">
    <source>
        <dbReference type="Proteomes" id="UP001479436"/>
    </source>
</evidence>
<organism evidence="2 3">
    <name type="scientific">Basidiobolus ranarum</name>
    <dbReference type="NCBI Taxonomy" id="34480"/>
    <lineage>
        <taxon>Eukaryota</taxon>
        <taxon>Fungi</taxon>
        <taxon>Fungi incertae sedis</taxon>
        <taxon>Zoopagomycota</taxon>
        <taxon>Entomophthoromycotina</taxon>
        <taxon>Basidiobolomycetes</taxon>
        <taxon>Basidiobolales</taxon>
        <taxon>Basidiobolaceae</taxon>
        <taxon>Basidiobolus</taxon>
    </lineage>
</organism>
<feature type="compositionally biased region" description="Polar residues" evidence="1">
    <location>
        <begin position="33"/>
        <end position="46"/>
    </location>
</feature>